<dbReference type="Proteomes" id="UP000289859">
    <property type="component" value="Unassembled WGS sequence"/>
</dbReference>
<keyword evidence="1" id="KW-0812">Transmembrane</keyword>
<sequence>MTVEINLEKLDNILSNSSLVIMDLLELLPFIIGLIYWKKFTGTPILWFILFLGYNFLNEIVAAFVYVVELVDRNYVFYNIRFLFYFSMYFWLFHRFLKRSAFKKATIIFYFCWLLTYVYFIVFKYFLYEMAVSSFIIGGFLVFIVILFFLIETINDSDLSKIQDSILFYISVGLLLNLVIQLPVYIITQLGWTQVTDSSDTRNTFFSIIRNTSFGISCIMYLIFAYGLYRAKRPKITAT</sequence>
<evidence type="ECO:0000256" key="1">
    <source>
        <dbReference type="SAM" id="Phobius"/>
    </source>
</evidence>
<evidence type="ECO:0000313" key="2">
    <source>
        <dbReference type="EMBL" id="RXG16404.1"/>
    </source>
</evidence>
<protein>
    <submittedName>
        <fullName evidence="2">Uncharacterized protein</fullName>
    </submittedName>
</protein>
<gene>
    <name evidence="2" type="ORF">DSM02_3267</name>
</gene>
<evidence type="ECO:0000313" key="3">
    <source>
        <dbReference type="Proteomes" id="UP000289859"/>
    </source>
</evidence>
<feature type="transmembrane region" description="Helical" evidence="1">
    <location>
        <begin position="74"/>
        <end position="93"/>
    </location>
</feature>
<dbReference type="RefSeq" id="WP_128766562.1">
    <property type="nucleotide sequence ID" value="NZ_JBHUOO010000020.1"/>
</dbReference>
<feature type="transmembrane region" description="Helical" evidence="1">
    <location>
        <begin position="20"/>
        <end position="37"/>
    </location>
</feature>
<dbReference type="EMBL" id="QOVK01000019">
    <property type="protein sequence ID" value="RXG16404.1"/>
    <property type="molecule type" value="Genomic_DNA"/>
</dbReference>
<feature type="transmembrane region" description="Helical" evidence="1">
    <location>
        <begin position="105"/>
        <end position="126"/>
    </location>
</feature>
<feature type="transmembrane region" description="Helical" evidence="1">
    <location>
        <begin position="44"/>
        <end position="68"/>
    </location>
</feature>
<feature type="transmembrane region" description="Helical" evidence="1">
    <location>
        <begin position="208"/>
        <end position="229"/>
    </location>
</feature>
<organism evidence="2 3">
    <name type="scientific">Leeuwenhoekiella polynyae</name>
    <dbReference type="NCBI Taxonomy" id="1550906"/>
    <lineage>
        <taxon>Bacteria</taxon>
        <taxon>Pseudomonadati</taxon>
        <taxon>Bacteroidota</taxon>
        <taxon>Flavobacteriia</taxon>
        <taxon>Flavobacteriales</taxon>
        <taxon>Flavobacteriaceae</taxon>
        <taxon>Leeuwenhoekiella</taxon>
    </lineage>
</organism>
<name>A0A4Q0NWT8_9FLAO</name>
<keyword evidence="1" id="KW-1133">Transmembrane helix</keyword>
<proteinExistence type="predicted"/>
<feature type="transmembrane region" description="Helical" evidence="1">
    <location>
        <begin position="166"/>
        <end position="188"/>
    </location>
</feature>
<comment type="caution">
    <text evidence="2">The sequence shown here is derived from an EMBL/GenBank/DDBJ whole genome shotgun (WGS) entry which is preliminary data.</text>
</comment>
<dbReference type="AlphaFoldDB" id="A0A4Q0NWT8"/>
<reference evidence="2 3" key="1">
    <citation type="submission" date="2018-07" db="EMBL/GenBank/DDBJ databases">
        <title>Leeuwenhoekiella genomics.</title>
        <authorList>
            <person name="Tahon G."/>
            <person name="Willems A."/>
        </authorList>
    </citation>
    <scope>NUCLEOTIDE SEQUENCE [LARGE SCALE GENOMIC DNA]</scope>
    <source>
        <strain evidence="2 3">LMG 29608</strain>
    </source>
</reference>
<keyword evidence="1" id="KW-0472">Membrane</keyword>
<accession>A0A4Q0NWT8</accession>
<dbReference type="OrthoDB" id="1452325at2"/>
<keyword evidence="3" id="KW-1185">Reference proteome</keyword>
<feature type="transmembrane region" description="Helical" evidence="1">
    <location>
        <begin position="132"/>
        <end position="154"/>
    </location>
</feature>